<dbReference type="AlphaFoldDB" id="A0A0F4YQ75"/>
<organism evidence="2 3">
    <name type="scientific">Rasamsonia emersonii (strain ATCC 16479 / CBS 393.64 / IMI 116815)</name>
    <dbReference type="NCBI Taxonomy" id="1408163"/>
    <lineage>
        <taxon>Eukaryota</taxon>
        <taxon>Fungi</taxon>
        <taxon>Dikarya</taxon>
        <taxon>Ascomycota</taxon>
        <taxon>Pezizomycotina</taxon>
        <taxon>Eurotiomycetes</taxon>
        <taxon>Eurotiomycetidae</taxon>
        <taxon>Eurotiales</taxon>
        <taxon>Trichocomaceae</taxon>
        <taxon>Rasamsonia</taxon>
    </lineage>
</organism>
<proteinExistence type="predicted"/>
<dbReference type="OrthoDB" id="5307922at2759"/>
<name>A0A0F4YQ75_RASE3</name>
<sequence>MAASTAARDKGKLSLFLYYLPIRVLAILAAIYRQPTGLLGRVQVNPAEITRWANSSALNNGRCKVNYAANACEDVRIHFASNTAFLACGDPVGRTHWYPPACVHDASKRSEASFRESIFKYDILSKRTTELRIEGLEGDFVTHGIDLYNFPDDSQPLLQPPYAEESH</sequence>
<evidence type="ECO:0000256" key="1">
    <source>
        <dbReference type="SAM" id="Phobius"/>
    </source>
</evidence>
<keyword evidence="1" id="KW-1133">Transmembrane helix</keyword>
<dbReference type="GeneID" id="25317910"/>
<keyword evidence="1" id="KW-0472">Membrane</keyword>
<dbReference type="RefSeq" id="XP_013327016.1">
    <property type="nucleotide sequence ID" value="XM_013471562.1"/>
</dbReference>
<accession>A0A0F4YQ75</accession>
<dbReference type="EMBL" id="LASV01000261">
    <property type="protein sequence ID" value="KKA20404.1"/>
    <property type="molecule type" value="Genomic_DNA"/>
</dbReference>
<comment type="caution">
    <text evidence="2">The sequence shown here is derived from an EMBL/GenBank/DDBJ whole genome shotgun (WGS) entry which is preliminary data.</text>
</comment>
<keyword evidence="3" id="KW-1185">Reference proteome</keyword>
<gene>
    <name evidence="2" type="ORF">T310_5566</name>
</gene>
<dbReference type="Proteomes" id="UP000053958">
    <property type="component" value="Unassembled WGS sequence"/>
</dbReference>
<keyword evidence="1" id="KW-0812">Transmembrane</keyword>
<feature type="transmembrane region" description="Helical" evidence="1">
    <location>
        <begin position="15"/>
        <end position="32"/>
    </location>
</feature>
<evidence type="ECO:0000313" key="2">
    <source>
        <dbReference type="EMBL" id="KKA20404.1"/>
    </source>
</evidence>
<reference evidence="2 3" key="1">
    <citation type="submission" date="2015-04" db="EMBL/GenBank/DDBJ databases">
        <authorList>
            <person name="Heijne W.H."/>
            <person name="Fedorova N.D."/>
            <person name="Nierman W.C."/>
            <person name="Vollebregt A.W."/>
            <person name="Zhao Z."/>
            <person name="Wu L."/>
            <person name="Kumar M."/>
            <person name="Stam H."/>
            <person name="van den Berg M.A."/>
            <person name="Pel H.J."/>
        </authorList>
    </citation>
    <scope>NUCLEOTIDE SEQUENCE [LARGE SCALE GENOMIC DNA]</scope>
    <source>
        <strain evidence="2 3">CBS 393.64</strain>
    </source>
</reference>
<evidence type="ECO:0000313" key="3">
    <source>
        <dbReference type="Proteomes" id="UP000053958"/>
    </source>
</evidence>
<protein>
    <submittedName>
        <fullName evidence="2">Pon2 paraoxonase</fullName>
    </submittedName>
</protein>